<dbReference type="PANTHER" id="PTHR24072">
    <property type="entry name" value="RHO FAMILY GTPASE"/>
    <property type="match status" value="1"/>
</dbReference>
<dbReference type="Proteomes" id="UP000752171">
    <property type="component" value="Unassembled WGS sequence"/>
</dbReference>
<dbReference type="InterPro" id="IPR005225">
    <property type="entry name" value="Small_GTP-bd"/>
</dbReference>
<dbReference type="PRINTS" id="PR00449">
    <property type="entry name" value="RASTRNSFRMNG"/>
</dbReference>
<proteinExistence type="predicted"/>
<evidence type="ECO:0000256" key="1">
    <source>
        <dbReference type="ARBA" id="ARBA00022741"/>
    </source>
</evidence>
<name>A0A8T2L7H0_ASTMX</name>
<dbReference type="EMBL" id="JAICCE010000018">
    <property type="protein sequence ID" value="KAG9264911.1"/>
    <property type="molecule type" value="Genomic_DNA"/>
</dbReference>
<dbReference type="Pfam" id="PF00071">
    <property type="entry name" value="Ras"/>
    <property type="match status" value="1"/>
</dbReference>
<dbReference type="SMART" id="SM00173">
    <property type="entry name" value="RAS"/>
    <property type="match status" value="1"/>
</dbReference>
<reference evidence="3 4" key="1">
    <citation type="submission" date="2021-07" db="EMBL/GenBank/DDBJ databases">
        <authorList>
            <person name="Imarazene B."/>
            <person name="Zahm M."/>
            <person name="Klopp C."/>
            <person name="Cabau C."/>
            <person name="Beille S."/>
            <person name="Jouanno E."/>
            <person name="Castinel A."/>
            <person name="Lluch J."/>
            <person name="Gil L."/>
            <person name="Kuchtly C."/>
            <person name="Lopez Roques C."/>
            <person name="Donnadieu C."/>
            <person name="Parrinello H."/>
            <person name="Journot L."/>
            <person name="Du K."/>
            <person name="Schartl M."/>
            <person name="Retaux S."/>
            <person name="Guiguen Y."/>
        </authorList>
    </citation>
    <scope>NUCLEOTIDE SEQUENCE [LARGE SCALE GENOMIC DNA]</scope>
    <source>
        <strain evidence="3">Pach_M1</strain>
        <tissue evidence="3">Testis</tissue>
    </source>
</reference>
<gene>
    <name evidence="3" type="primary">RAC2</name>
    <name evidence="3" type="ORF">AMEX_G21254</name>
</gene>
<keyword evidence="2" id="KW-0342">GTP-binding</keyword>
<organism evidence="3 4">
    <name type="scientific">Astyanax mexicanus</name>
    <name type="common">Blind cave fish</name>
    <name type="synonym">Astyanax fasciatus mexicanus</name>
    <dbReference type="NCBI Taxonomy" id="7994"/>
    <lineage>
        <taxon>Eukaryota</taxon>
        <taxon>Metazoa</taxon>
        <taxon>Chordata</taxon>
        <taxon>Craniata</taxon>
        <taxon>Vertebrata</taxon>
        <taxon>Euteleostomi</taxon>
        <taxon>Actinopterygii</taxon>
        <taxon>Neopterygii</taxon>
        <taxon>Teleostei</taxon>
        <taxon>Ostariophysi</taxon>
        <taxon>Characiformes</taxon>
        <taxon>Characoidei</taxon>
        <taxon>Acestrorhamphidae</taxon>
        <taxon>Acestrorhamphinae</taxon>
        <taxon>Astyanax</taxon>
    </lineage>
</organism>
<comment type="caution">
    <text evidence="3">The sequence shown here is derived from an EMBL/GenBank/DDBJ whole genome shotgun (WGS) entry which is preliminary data.</text>
</comment>
<keyword evidence="1" id="KW-0547">Nucleotide-binding</keyword>
<accession>A0A8T2L7H0</accession>
<dbReference type="SUPFAM" id="SSF52540">
    <property type="entry name" value="P-loop containing nucleoside triphosphate hydrolases"/>
    <property type="match status" value="1"/>
</dbReference>
<evidence type="ECO:0000256" key="2">
    <source>
        <dbReference type="ARBA" id="ARBA00023134"/>
    </source>
</evidence>
<evidence type="ECO:0000313" key="3">
    <source>
        <dbReference type="EMBL" id="KAG9264911.1"/>
    </source>
</evidence>
<dbReference type="GO" id="GO:0005525">
    <property type="term" value="F:GTP binding"/>
    <property type="evidence" value="ECO:0007669"/>
    <property type="project" value="UniProtKB-KW"/>
</dbReference>
<dbReference type="NCBIfam" id="TIGR00231">
    <property type="entry name" value="small_GTP"/>
    <property type="match status" value="1"/>
</dbReference>
<dbReference type="InterPro" id="IPR003578">
    <property type="entry name" value="Small_GTPase_Rho"/>
</dbReference>
<dbReference type="SMART" id="SM00174">
    <property type="entry name" value="RHO"/>
    <property type="match status" value="1"/>
</dbReference>
<dbReference type="Gene3D" id="3.40.50.300">
    <property type="entry name" value="P-loop containing nucleotide triphosphate hydrolases"/>
    <property type="match status" value="1"/>
</dbReference>
<dbReference type="InterPro" id="IPR001806">
    <property type="entry name" value="Small_GTPase"/>
</dbReference>
<dbReference type="GO" id="GO:0003924">
    <property type="term" value="F:GTPase activity"/>
    <property type="evidence" value="ECO:0007669"/>
    <property type="project" value="InterPro"/>
</dbReference>
<protein>
    <submittedName>
        <fullName evidence="3">Rho-related GTP-binding protein RhoG-like</fullName>
    </submittedName>
</protein>
<dbReference type="GO" id="GO:0007264">
    <property type="term" value="P:small GTPase-mediated signal transduction"/>
    <property type="evidence" value="ECO:0007669"/>
    <property type="project" value="InterPro"/>
</dbReference>
<dbReference type="InterPro" id="IPR027417">
    <property type="entry name" value="P-loop_NTPase"/>
</dbReference>
<sequence length="138" mass="15445">MKSVKCVVVGDGLVGKSCLLLTFTTNTFPEEDISAGFDMYCSDITVDSKPFTLNLLDTPDQDFNQLLTKLCSETDVFIICFSIASPVSYENVKCKWYPESMGQVGSEHAWARAGSGWIFWDQSTLHLICFGVWGCMWK</sequence>
<evidence type="ECO:0000313" key="4">
    <source>
        <dbReference type="Proteomes" id="UP000752171"/>
    </source>
</evidence>
<dbReference type="AlphaFoldDB" id="A0A8T2L7H0"/>